<evidence type="ECO:0000256" key="1">
    <source>
        <dbReference type="SAM" id="Phobius"/>
    </source>
</evidence>
<keyword evidence="1" id="KW-1133">Transmembrane helix</keyword>
<keyword evidence="1" id="KW-0812">Transmembrane</keyword>
<keyword evidence="1" id="KW-0472">Membrane</keyword>
<sequence length="64" mass="7032">MNISAHNELRSSIFSDNNLSASVDPFYIGMGIGLSGGALIAIIIAHYLYHKRRNKQVVDTDVNI</sequence>
<reference evidence="2" key="1">
    <citation type="journal article" date="2020" name="Nature">
        <title>Giant virus diversity and host interactions through global metagenomics.</title>
        <authorList>
            <person name="Schulz F."/>
            <person name="Roux S."/>
            <person name="Paez-Espino D."/>
            <person name="Jungbluth S."/>
            <person name="Walsh D.A."/>
            <person name="Denef V.J."/>
            <person name="McMahon K.D."/>
            <person name="Konstantinidis K.T."/>
            <person name="Eloe-Fadrosh E.A."/>
            <person name="Kyrpides N.C."/>
            <person name="Woyke T."/>
        </authorList>
    </citation>
    <scope>NUCLEOTIDE SEQUENCE</scope>
    <source>
        <strain evidence="2">GVMAG-M-3300023174-75</strain>
    </source>
</reference>
<proteinExistence type="predicted"/>
<name>A0A6C0DWD2_9ZZZZ</name>
<evidence type="ECO:0000313" key="2">
    <source>
        <dbReference type="EMBL" id="QHT20984.1"/>
    </source>
</evidence>
<dbReference type="EMBL" id="MN739684">
    <property type="protein sequence ID" value="QHT20984.1"/>
    <property type="molecule type" value="Genomic_DNA"/>
</dbReference>
<dbReference type="AlphaFoldDB" id="A0A6C0DWD2"/>
<protein>
    <submittedName>
        <fullName evidence="2">Uncharacterized protein</fullName>
    </submittedName>
</protein>
<feature type="transmembrane region" description="Helical" evidence="1">
    <location>
        <begin position="26"/>
        <end position="49"/>
    </location>
</feature>
<accession>A0A6C0DWD2</accession>
<organism evidence="2">
    <name type="scientific">viral metagenome</name>
    <dbReference type="NCBI Taxonomy" id="1070528"/>
    <lineage>
        <taxon>unclassified sequences</taxon>
        <taxon>metagenomes</taxon>
        <taxon>organismal metagenomes</taxon>
    </lineage>
</organism>